<dbReference type="EMBL" id="JAFIDA010000001">
    <property type="protein sequence ID" value="MBP1325920.1"/>
    <property type="molecule type" value="Genomic_DNA"/>
</dbReference>
<dbReference type="SUPFAM" id="SSF50475">
    <property type="entry name" value="FMN-binding split barrel"/>
    <property type="match status" value="1"/>
</dbReference>
<dbReference type="AlphaFoldDB" id="A0A940T0I3"/>
<name>A0A940T0I3_9MICO</name>
<evidence type="ECO:0000313" key="2">
    <source>
        <dbReference type="Proteomes" id="UP000675163"/>
    </source>
</evidence>
<protein>
    <submittedName>
        <fullName evidence="1">Nitroimidazol reductase NimA-like FMN-containing flavoprotein (Pyridoxamine 5'-phosphate oxidase superfamily)</fullName>
    </submittedName>
</protein>
<organism evidence="1 2">
    <name type="scientific">Leucobacter exalbidus</name>
    <dbReference type="NCBI Taxonomy" id="662960"/>
    <lineage>
        <taxon>Bacteria</taxon>
        <taxon>Bacillati</taxon>
        <taxon>Actinomycetota</taxon>
        <taxon>Actinomycetes</taxon>
        <taxon>Micrococcales</taxon>
        <taxon>Microbacteriaceae</taxon>
        <taxon>Leucobacter</taxon>
    </lineage>
</organism>
<dbReference type="InterPro" id="IPR012349">
    <property type="entry name" value="Split_barrel_FMN-bd"/>
</dbReference>
<gene>
    <name evidence="1" type="ORF">JOF28_001152</name>
</gene>
<dbReference type="Pfam" id="PF12900">
    <property type="entry name" value="Pyridox_ox_2"/>
    <property type="match status" value="1"/>
</dbReference>
<dbReference type="Proteomes" id="UP000675163">
    <property type="component" value="Unassembled WGS sequence"/>
</dbReference>
<evidence type="ECO:0000313" key="1">
    <source>
        <dbReference type="EMBL" id="MBP1325920.1"/>
    </source>
</evidence>
<keyword evidence="2" id="KW-1185">Reference proteome</keyword>
<proteinExistence type="predicted"/>
<sequence>MDRNEVPVIVLNSQECWKLLRLETVGRLVTHVGDIVDIVPLNFVVDDESIVFRSAAGSKLAGLTVNSSVLLEVDRFTSERGWSVVVHGRAEVLEREAEIAAAAELPLTPMVSSAKPTFVRINVDSVRGRRFLFEGGDLADVLQEG</sequence>
<accession>A0A940T0I3</accession>
<dbReference type="RefSeq" id="WP_209704911.1">
    <property type="nucleotide sequence ID" value="NZ_JAFIDA010000001.1"/>
</dbReference>
<reference evidence="1" key="1">
    <citation type="submission" date="2021-02" db="EMBL/GenBank/DDBJ databases">
        <title>Sequencing the genomes of 1000 actinobacteria strains.</title>
        <authorList>
            <person name="Klenk H.-P."/>
        </authorList>
    </citation>
    <scope>NUCLEOTIDE SEQUENCE</scope>
    <source>
        <strain evidence="1">DSM 22850</strain>
    </source>
</reference>
<dbReference type="InterPro" id="IPR024747">
    <property type="entry name" value="Pyridox_Oxase-rel"/>
</dbReference>
<dbReference type="Gene3D" id="2.30.110.10">
    <property type="entry name" value="Electron Transport, Fmn-binding Protein, Chain A"/>
    <property type="match status" value="1"/>
</dbReference>
<comment type="caution">
    <text evidence="1">The sequence shown here is derived from an EMBL/GenBank/DDBJ whole genome shotgun (WGS) entry which is preliminary data.</text>
</comment>